<reference evidence="2" key="1">
    <citation type="submission" date="2019-09" db="EMBL/GenBank/DDBJ databases">
        <title>Draft genome information of white flower Hibiscus syriacus.</title>
        <authorList>
            <person name="Kim Y.-M."/>
        </authorList>
    </citation>
    <scope>NUCLEOTIDE SEQUENCE [LARGE SCALE GENOMIC DNA]</scope>
    <source>
        <strain evidence="2">YM2019G1</strain>
    </source>
</reference>
<keyword evidence="3" id="KW-1185">Reference proteome</keyword>
<dbReference type="PANTHER" id="PTHR47851:SF1">
    <property type="entry name" value="OS06G0588700 PROTEIN"/>
    <property type="match status" value="1"/>
</dbReference>
<proteinExistence type="predicted"/>
<protein>
    <submittedName>
        <fullName evidence="2">Zeta-carotene desaturase</fullName>
    </submittedName>
</protein>
<evidence type="ECO:0000313" key="3">
    <source>
        <dbReference type="Proteomes" id="UP000436088"/>
    </source>
</evidence>
<feature type="domain" description="Myb/SANT-like" evidence="1">
    <location>
        <begin position="21"/>
        <end position="86"/>
    </location>
</feature>
<dbReference type="Proteomes" id="UP000436088">
    <property type="component" value="Unassembled WGS sequence"/>
</dbReference>
<organism evidence="2 3">
    <name type="scientific">Hibiscus syriacus</name>
    <name type="common">Rose of Sharon</name>
    <dbReference type="NCBI Taxonomy" id="106335"/>
    <lineage>
        <taxon>Eukaryota</taxon>
        <taxon>Viridiplantae</taxon>
        <taxon>Streptophyta</taxon>
        <taxon>Embryophyta</taxon>
        <taxon>Tracheophyta</taxon>
        <taxon>Spermatophyta</taxon>
        <taxon>Magnoliopsida</taxon>
        <taxon>eudicotyledons</taxon>
        <taxon>Gunneridae</taxon>
        <taxon>Pentapetalae</taxon>
        <taxon>rosids</taxon>
        <taxon>malvids</taxon>
        <taxon>Malvales</taxon>
        <taxon>Malvaceae</taxon>
        <taxon>Malvoideae</taxon>
        <taxon>Hibiscus</taxon>
    </lineage>
</organism>
<evidence type="ECO:0000313" key="2">
    <source>
        <dbReference type="EMBL" id="KAE8684177.1"/>
    </source>
</evidence>
<gene>
    <name evidence="2" type="ORF">F3Y22_tig00111151pilonHSYRG00201</name>
</gene>
<dbReference type="EMBL" id="VEPZ02001248">
    <property type="protein sequence ID" value="KAE8684177.1"/>
    <property type="molecule type" value="Genomic_DNA"/>
</dbReference>
<evidence type="ECO:0000259" key="1">
    <source>
        <dbReference type="Pfam" id="PF12776"/>
    </source>
</evidence>
<sequence>MGVTMKNARFVTTEVPRGRSNEKIKAVGCNFNKETGKEYEKSQLKNRWDLLKKEWKLWKQLKGNDTCLGWDPNKNNLDTSEVWWEKKLKIMPEATKFKNGSIDPELENKLDWMFQGINDDPMFVHTFGLQLIDGTDDDEPPRIEVEEVVVAVEEIQMPKKAMVRATPPEEEIPGFGLFSSQQGMSTATSAKSSSEPYDIPKAIQLLDNMEEEVPKKSQLYYFATKLFLNKDKRTMFMSLSTDIRAWWLKMEMEEGSKVA</sequence>
<dbReference type="InterPro" id="IPR024752">
    <property type="entry name" value="Myb/SANT-like_dom"/>
</dbReference>
<dbReference type="PANTHER" id="PTHR47851">
    <property type="entry name" value="OS06G0588700 PROTEIN-RELATED"/>
    <property type="match status" value="1"/>
</dbReference>
<comment type="caution">
    <text evidence="2">The sequence shown here is derived from an EMBL/GenBank/DDBJ whole genome shotgun (WGS) entry which is preliminary data.</text>
</comment>
<dbReference type="AlphaFoldDB" id="A0A6A2YY16"/>
<accession>A0A6A2YY16</accession>
<name>A0A6A2YY16_HIBSY</name>
<dbReference type="Pfam" id="PF12776">
    <property type="entry name" value="Myb_DNA-bind_3"/>
    <property type="match status" value="1"/>
</dbReference>